<reference evidence="1" key="1">
    <citation type="submission" date="2023-03" db="EMBL/GenBank/DDBJ databases">
        <title>Massive genome expansion in bonnet fungi (Mycena s.s.) driven by repeated elements and novel gene families across ecological guilds.</title>
        <authorList>
            <consortium name="Lawrence Berkeley National Laboratory"/>
            <person name="Harder C.B."/>
            <person name="Miyauchi S."/>
            <person name="Viragh M."/>
            <person name="Kuo A."/>
            <person name="Thoen E."/>
            <person name="Andreopoulos B."/>
            <person name="Lu D."/>
            <person name="Skrede I."/>
            <person name="Drula E."/>
            <person name="Henrissat B."/>
            <person name="Morin E."/>
            <person name="Kohler A."/>
            <person name="Barry K."/>
            <person name="LaButti K."/>
            <person name="Morin E."/>
            <person name="Salamov A."/>
            <person name="Lipzen A."/>
            <person name="Mereny Z."/>
            <person name="Hegedus B."/>
            <person name="Baldrian P."/>
            <person name="Stursova M."/>
            <person name="Weitz H."/>
            <person name="Taylor A."/>
            <person name="Grigoriev I.V."/>
            <person name="Nagy L.G."/>
            <person name="Martin F."/>
            <person name="Kauserud H."/>
        </authorList>
    </citation>
    <scope>NUCLEOTIDE SEQUENCE</scope>
    <source>
        <strain evidence="1">9284</strain>
    </source>
</reference>
<sequence length="416" mass="46761">MDKLLRQKLSDISHEIEKQLLLLSDLEKQRSAIRTQLNAVLDPVTRLPLELSSHILARCLPSVPEAFSASHAPILPLSVCHSWRNIALSTPCLWASIVDNGQIPEAEFPALFDGWLTLSRGARVSISISRELVDLDDMGDAKFVSSLKQHAHRVYSLKLSIVRGMEIRRITVPFTSLRKLTLEYPYDHDHRSRFAFTPDECIDVLRSAPRLEQCNLYGVTYYDSAQPQRFADIAAPLNHPSLTCLRLCSHGTLASSAAILHSLTLPALDSLAIHHFDISPQDFASFLQRSAPPLRYLYLNTYGGLEEPHSYFHLLPGLVQLTIRDHVRSVAHSLRQWRTGVGLLRSLERLTVEGNIEHTGDYAEIAHLLDSLSVKLKVFELPNVENDTLSGDVARFLEKLARSTGTCIQVGRRKFE</sequence>
<evidence type="ECO:0000313" key="2">
    <source>
        <dbReference type="Proteomes" id="UP001221142"/>
    </source>
</evidence>
<proteinExistence type="predicted"/>
<dbReference type="Proteomes" id="UP001221142">
    <property type="component" value="Unassembled WGS sequence"/>
</dbReference>
<dbReference type="AlphaFoldDB" id="A0AAD7FMB5"/>
<dbReference type="SUPFAM" id="SSF52047">
    <property type="entry name" value="RNI-like"/>
    <property type="match status" value="1"/>
</dbReference>
<name>A0AAD7FMB5_9AGAR</name>
<evidence type="ECO:0000313" key="1">
    <source>
        <dbReference type="EMBL" id="KAJ7627052.1"/>
    </source>
</evidence>
<gene>
    <name evidence="1" type="ORF">FB45DRAFT_57580</name>
</gene>
<evidence type="ECO:0008006" key="3">
    <source>
        <dbReference type="Google" id="ProtNLM"/>
    </source>
</evidence>
<keyword evidence="2" id="KW-1185">Reference proteome</keyword>
<dbReference type="Gene3D" id="3.80.10.10">
    <property type="entry name" value="Ribonuclease Inhibitor"/>
    <property type="match status" value="1"/>
</dbReference>
<dbReference type="EMBL" id="JARKIF010000011">
    <property type="protein sequence ID" value="KAJ7627052.1"/>
    <property type="molecule type" value="Genomic_DNA"/>
</dbReference>
<protein>
    <recommendedName>
        <fullName evidence="3">F-box domain-containing protein</fullName>
    </recommendedName>
</protein>
<accession>A0AAD7FMB5</accession>
<dbReference type="InterPro" id="IPR032675">
    <property type="entry name" value="LRR_dom_sf"/>
</dbReference>
<comment type="caution">
    <text evidence="1">The sequence shown here is derived from an EMBL/GenBank/DDBJ whole genome shotgun (WGS) entry which is preliminary data.</text>
</comment>
<organism evidence="1 2">
    <name type="scientific">Roridomyces roridus</name>
    <dbReference type="NCBI Taxonomy" id="1738132"/>
    <lineage>
        <taxon>Eukaryota</taxon>
        <taxon>Fungi</taxon>
        <taxon>Dikarya</taxon>
        <taxon>Basidiomycota</taxon>
        <taxon>Agaricomycotina</taxon>
        <taxon>Agaricomycetes</taxon>
        <taxon>Agaricomycetidae</taxon>
        <taxon>Agaricales</taxon>
        <taxon>Marasmiineae</taxon>
        <taxon>Mycenaceae</taxon>
        <taxon>Roridomyces</taxon>
    </lineage>
</organism>